<comment type="caution">
    <text evidence="12">The sequence shown here is derived from an EMBL/GenBank/DDBJ whole genome shotgun (WGS) entry which is preliminary data.</text>
</comment>
<dbReference type="Pfam" id="PF12911">
    <property type="entry name" value="OppC_N"/>
    <property type="match status" value="1"/>
</dbReference>
<evidence type="ECO:0000256" key="1">
    <source>
        <dbReference type="ARBA" id="ARBA00004651"/>
    </source>
</evidence>
<feature type="transmembrane region" description="Helical" evidence="10">
    <location>
        <begin position="64"/>
        <end position="86"/>
    </location>
</feature>
<dbReference type="EMBL" id="JAHQCW010000004">
    <property type="protein sequence ID" value="MBU9735600.1"/>
    <property type="molecule type" value="Genomic_DNA"/>
</dbReference>
<keyword evidence="3" id="KW-1003">Cell membrane</keyword>
<keyword evidence="7 10" id="KW-1133">Transmembrane helix</keyword>
<evidence type="ECO:0000256" key="7">
    <source>
        <dbReference type="ARBA" id="ARBA00022989"/>
    </source>
</evidence>
<feature type="transmembrane region" description="Helical" evidence="10">
    <location>
        <begin position="394"/>
        <end position="412"/>
    </location>
</feature>
<dbReference type="Proteomes" id="UP000712157">
    <property type="component" value="Unassembled WGS sequence"/>
</dbReference>
<comment type="similarity">
    <text evidence="9">Belongs to the binding-protein-dependent transport system permease family. OppBC subfamily.</text>
</comment>
<comment type="subcellular location">
    <subcellularLocation>
        <location evidence="1 10">Cell membrane</location>
        <topology evidence="1 10">Multi-pass membrane protein</topology>
    </subcellularLocation>
</comment>
<feature type="transmembrane region" description="Helical" evidence="10">
    <location>
        <begin position="424"/>
        <end position="444"/>
    </location>
</feature>
<keyword evidence="5" id="KW-0571">Peptide transport</keyword>
<dbReference type="GO" id="GO:0005886">
    <property type="term" value="C:plasma membrane"/>
    <property type="evidence" value="ECO:0007669"/>
    <property type="project" value="UniProtKB-SubCell"/>
</dbReference>
<dbReference type="InterPro" id="IPR025966">
    <property type="entry name" value="OppC_N"/>
</dbReference>
<dbReference type="Pfam" id="PF00528">
    <property type="entry name" value="BPD_transp_1"/>
    <property type="match status" value="1"/>
</dbReference>
<evidence type="ECO:0000256" key="2">
    <source>
        <dbReference type="ARBA" id="ARBA00022448"/>
    </source>
</evidence>
<dbReference type="RefSeq" id="WP_238720656.1">
    <property type="nucleotide sequence ID" value="NZ_JAHQCW010000004.1"/>
</dbReference>
<evidence type="ECO:0000256" key="9">
    <source>
        <dbReference type="ARBA" id="ARBA00024202"/>
    </source>
</evidence>
<keyword evidence="6" id="KW-0653">Protein transport</keyword>
<evidence type="ECO:0000313" key="12">
    <source>
        <dbReference type="EMBL" id="MBU9735600.1"/>
    </source>
</evidence>
<keyword evidence="8 10" id="KW-0472">Membrane</keyword>
<dbReference type="CDD" id="cd06261">
    <property type="entry name" value="TM_PBP2"/>
    <property type="match status" value="1"/>
</dbReference>
<feature type="transmembrane region" description="Helical" evidence="10">
    <location>
        <begin position="235"/>
        <end position="260"/>
    </location>
</feature>
<evidence type="ECO:0000256" key="5">
    <source>
        <dbReference type="ARBA" id="ARBA00022856"/>
    </source>
</evidence>
<accession>A0A949NH47</accession>
<evidence type="ECO:0000256" key="10">
    <source>
        <dbReference type="RuleBase" id="RU363032"/>
    </source>
</evidence>
<name>A0A949NH47_9FIRM</name>
<feature type="domain" description="ABC transmembrane type-1" evidence="11">
    <location>
        <begin position="233"/>
        <end position="444"/>
    </location>
</feature>
<keyword evidence="13" id="KW-1185">Reference proteome</keyword>
<evidence type="ECO:0000256" key="4">
    <source>
        <dbReference type="ARBA" id="ARBA00022692"/>
    </source>
</evidence>
<dbReference type="InterPro" id="IPR000515">
    <property type="entry name" value="MetI-like"/>
</dbReference>
<gene>
    <name evidence="12" type="ORF">KTH89_03560</name>
</gene>
<evidence type="ECO:0000259" key="11">
    <source>
        <dbReference type="PROSITE" id="PS50928"/>
    </source>
</evidence>
<evidence type="ECO:0000256" key="6">
    <source>
        <dbReference type="ARBA" id="ARBA00022927"/>
    </source>
</evidence>
<dbReference type="AlphaFoldDB" id="A0A949NH47"/>
<feature type="transmembrane region" description="Helical" evidence="10">
    <location>
        <begin position="272"/>
        <end position="292"/>
    </location>
</feature>
<evidence type="ECO:0000313" key="13">
    <source>
        <dbReference type="Proteomes" id="UP000712157"/>
    </source>
</evidence>
<evidence type="ECO:0000256" key="8">
    <source>
        <dbReference type="ARBA" id="ARBA00023136"/>
    </source>
</evidence>
<dbReference type="GO" id="GO:0015031">
    <property type="term" value="P:protein transport"/>
    <property type="evidence" value="ECO:0007669"/>
    <property type="project" value="UniProtKB-KW"/>
</dbReference>
<reference evidence="12" key="1">
    <citation type="submission" date="2021-06" db="EMBL/GenBank/DDBJ databases">
        <title>Description of novel taxa of the family Lachnospiraceae.</title>
        <authorList>
            <person name="Chaplin A.V."/>
            <person name="Sokolova S.R."/>
            <person name="Pikina A.P."/>
            <person name="Korzhanova M."/>
            <person name="Belova V."/>
            <person name="Korostin D."/>
            <person name="Efimov B.A."/>
        </authorList>
    </citation>
    <scope>NUCLEOTIDE SEQUENCE</scope>
    <source>
        <strain evidence="12">ASD5720</strain>
    </source>
</reference>
<dbReference type="PANTHER" id="PTHR43386:SF24">
    <property type="entry name" value="OLIGOPEPTIDE TRANSPORT SYSTEM PERMEASE PROTEIN AMID"/>
    <property type="match status" value="1"/>
</dbReference>
<organism evidence="12 13">
    <name type="scientific">Diplocloster agilis</name>
    <dbReference type="NCBI Taxonomy" id="2850323"/>
    <lineage>
        <taxon>Bacteria</taxon>
        <taxon>Bacillati</taxon>
        <taxon>Bacillota</taxon>
        <taxon>Clostridia</taxon>
        <taxon>Lachnospirales</taxon>
        <taxon>Lachnospiraceae</taxon>
        <taxon>Diplocloster</taxon>
    </lineage>
</organism>
<dbReference type="Gene3D" id="1.10.3720.10">
    <property type="entry name" value="MetI-like"/>
    <property type="match status" value="1"/>
</dbReference>
<dbReference type="InterPro" id="IPR035906">
    <property type="entry name" value="MetI-like_sf"/>
</dbReference>
<keyword evidence="2 10" id="KW-0813">Transport</keyword>
<protein>
    <submittedName>
        <fullName evidence="12">ABC transporter permease</fullName>
    </submittedName>
</protein>
<feature type="transmembrane region" description="Helical" evidence="10">
    <location>
        <begin position="312"/>
        <end position="331"/>
    </location>
</feature>
<proteinExistence type="inferred from homology"/>
<dbReference type="SUPFAM" id="SSF161098">
    <property type="entry name" value="MetI-like"/>
    <property type="match status" value="1"/>
</dbReference>
<evidence type="ECO:0000256" key="3">
    <source>
        <dbReference type="ARBA" id="ARBA00022475"/>
    </source>
</evidence>
<dbReference type="GO" id="GO:0055085">
    <property type="term" value="P:transmembrane transport"/>
    <property type="evidence" value="ECO:0007669"/>
    <property type="project" value="InterPro"/>
</dbReference>
<sequence>MDKETKRQALPIIHLNNPKDLDFLKIPEDGFSAASDSEKENLIEKRKSISYWRDAWRRFRSNKVAMAALIVFLVIVVFAFVGPLIVPYSYESQYRNSAKLGPMEYSKSEEMEQAVLEEADAVFFTETIMGSLLSLSKGDYYIEQNNTTYCFTLEKALEKAMIIYDKDAADILTIGRTKDYKNGEFTTVTPLEYTVGEPAPDATEVELIKSVFPHVFGTDSAGRDIMSRSMYGTRVSLIIGIVAALIVLVIGAAIGAISGLCGGVVDFVIMRIIDLIISIPSTLMVLLLQVVISEPLQKWFDTSNWGLARAMSDLGAGIVSIFIVFALLYWVSMARIVRGQVLQLKSMEFITAEKVLGAGNKRIITRHLLPNCVGQLVIATCLQIPSAIFMESFLSYLGIGVAAPMASLGSMCSDALSALSLYPYRLLCPAIILSVLVLTLNLIGDGLRDALDPRLKK</sequence>
<dbReference type="InterPro" id="IPR050366">
    <property type="entry name" value="BP-dependent_transpt_permease"/>
</dbReference>
<keyword evidence="4 10" id="KW-0812">Transmembrane</keyword>
<dbReference type="PANTHER" id="PTHR43386">
    <property type="entry name" value="OLIGOPEPTIDE TRANSPORT SYSTEM PERMEASE PROTEIN APPC"/>
    <property type="match status" value="1"/>
</dbReference>
<dbReference type="GO" id="GO:0015833">
    <property type="term" value="P:peptide transport"/>
    <property type="evidence" value="ECO:0007669"/>
    <property type="project" value="UniProtKB-KW"/>
</dbReference>
<dbReference type="PROSITE" id="PS50928">
    <property type="entry name" value="ABC_TM1"/>
    <property type="match status" value="1"/>
</dbReference>